<dbReference type="EMBL" id="MSLT01000023">
    <property type="protein sequence ID" value="OUD12430.1"/>
    <property type="molecule type" value="Genomic_DNA"/>
</dbReference>
<evidence type="ECO:0000313" key="3">
    <source>
        <dbReference type="EMBL" id="OUD12430.1"/>
    </source>
</evidence>
<evidence type="ECO:0000259" key="2">
    <source>
        <dbReference type="Pfam" id="PF00535"/>
    </source>
</evidence>
<dbReference type="InterPro" id="IPR001173">
    <property type="entry name" value="Glyco_trans_2-like"/>
</dbReference>
<feature type="transmembrane region" description="Helical" evidence="1">
    <location>
        <begin position="271"/>
        <end position="294"/>
    </location>
</feature>
<dbReference type="Proteomes" id="UP000194798">
    <property type="component" value="Unassembled WGS sequence"/>
</dbReference>
<keyword evidence="1" id="KW-0472">Membrane</keyword>
<keyword evidence="3" id="KW-0808">Transferase</keyword>
<keyword evidence="4" id="KW-1185">Reference proteome</keyword>
<reference evidence="3 4" key="1">
    <citation type="submission" date="2016-12" db="EMBL/GenBank/DDBJ databases">
        <title>Thioflexothrix psekupsii D3 genome sequencing and assembly.</title>
        <authorList>
            <person name="Fomenkov A."/>
            <person name="Vincze T."/>
            <person name="Grabovich M."/>
            <person name="Anton B.P."/>
            <person name="Dubinina G."/>
            <person name="Orlova M."/>
            <person name="Belousova E."/>
            <person name="Roberts R.J."/>
        </authorList>
    </citation>
    <scope>NUCLEOTIDE SEQUENCE [LARGE SCALE GENOMIC DNA]</scope>
    <source>
        <strain evidence="3">D3</strain>
    </source>
</reference>
<evidence type="ECO:0000313" key="4">
    <source>
        <dbReference type="Proteomes" id="UP000194798"/>
    </source>
</evidence>
<organism evidence="3 4">
    <name type="scientific">Thioflexithrix psekupsensis</name>
    <dbReference type="NCBI Taxonomy" id="1570016"/>
    <lineage>
        <taxon>Bacteria</taxon>
        <taxon>Pseudomonadati</taxon>
        <taxon>Pseudomonadota</taxon>
        <taxon>Gammaproteobacteria</taxon>
        <taxon>Thiotrichales</taxon>
        <taxon>Thioflexithrix</taxon>
    </lineage>
</organism>
<dbReference type="CDD" id="cd04186">
    <property type="entry name" value="GT_2_like_c"/>
    <property type="match status" value="1"/>
</dbReference>
<dbReference type="Gene3D" id="3.90.550.10">
    <property type="entry name" value="Spore Coat Polysaccharide Biosynthesis Protein SpsA, Chain A"/>
    <property type="match status" value="1"/>
</dbReference>
<protein>
    <submittedName>
        <fullName evidence="3">dTDP-Rha--alpha-D-GlcNAc-pyrophosphate polyprenol alpha-3-L-rhamnosyltransferase</fullName>
    </submittedName>
</protein>
<gene>
    <name evidence="3" type="ORF">TPSD3_15085</name>
</gene>
<name>A0A251X4W9_9GAMM</name>
<dbReference type="GO" id="GO:0016740">
    <property type="term" value="F:transferase activity"/>
    <property type="evidence" value="ECO:0007669"/>
    <property type="project" value="UniProtKB-KW"/>
</dbReference>
<dbReference type="PANTHER" id="PTHR43179">
    <property type="entry name" value="RHAMNOSYLTRANSFERASE WBBL"/>
    <property type="match status" value="1"/>
</dbReference>
<keyword evidence="1" id="KW-1133">Transmembrane helix</keyword>
<comment type="caution">
    <text evidence="3">The sequence shown here is derived from an EMBL/GenBank/DDBJ whole genome shotgun (WGS) entry which is preliminary data.</text>
</comment>
<dbReference type="InterPro" id="IPR029044">
    <property type="entry name" value="Nucleotide-diphossugar_trans"/>
</dbReference>
<dbReference type="OrthoDB" id="9771846at2"/>
<dbReference type="RefSeq" id="WP_086489378.1">
    <property type="nucleotide sequence ID" value="NZ_MSLT01000023.1"/>
</dbReference>
<dbReference type="Pfam" id="PF00535">
    <property type="entry name" value="Glycos_transf_2"/>
    <property type="match status" value="1"/>
</dbReference>
<keyword evidence="1" id="KW-0812">Transmembrane</keyword>
<dbReference type="AlphaFoldDB" id="A0A251X4W9"/>
<dbReference type="PANTHER" id="PTHR43179:SF7">
    <property type="entry name" value="RHAMNOSYLTRANSFERASE WBBL"/>
    <property type="match status" value="1"/>
</dbReference>
<dbReference type="SUPFAM" id="SSF53448">
    <property type="entry name" value="Nucleotide-diphospho-sugar transferases"/>
    <property type="match status" value="1"/>
</dbReference>
<feature type="domain" description="Glycosyltransferase 2-like" evidence="2">
    <location>
        <begin position="10"/>
        <end position="117"/>
    </location>
</feature>
<evidence type="ECO:0000256" key="1">
    <source>
        <dbReference type="SAM" id="Phobius"/>
    </source>
</evidence>
<proteinExistence type="predicted"/>
<sequence length="303" mass="34450">MSCTSPVRVSVIIVNYNGGALLTECVQSVLLSTIPIWIYVVDNASVDQSISILTQQLPPDAPITVIQNSENRGFAAAVNQVLSQVETDYSVVLNPDCLLQADTLQQFCAVLDQEQYRTYGMAGGLVRNPDGTEQAGCRRAIPSPWRALVRVLHLNRWFPQQSRFDNFVLTEHPLPSQPVAIEGISGACMVVRQEAVLQVGLMDEQYFLHCEDLDWFMRFGEAGWPILFIPHINIVHIKGACSQREPLRVLWYKHRGMIRFYKKFFRQRYPLVLYWGVATAVWLRFGLLAVPLSVRRWFNALVL</sequence>
<accession>A0A251X4W9</accession>